<dbReference type="CDD" id="cd09908">
    <property type="entry name" value="H3TH_EXO1"/>
    <property type="match status" value="1"/>
</dbReference>
<evidence type="ECO:0000256" key="15">
    <source>
        <dbReference type="ARBA" id="ARBA00023204"/>
    </source>
</evidence>
<evidence type="ECO:0000256" key="14">
    <source>
        <dbReference type="ARBA" id="ARBA00023125"/>
    </source>
</evidence>
<keyword evidence="12 17" id="KW-0460">Magnesium</keyword>
<evidence type="ECO:0000256" key="1">
    <source>
        <dbReference type="ARBA" id="ARBA00004123"/>
    </source>
</evidence>
<comment type="function">
    <text evidence="17">5'-&gt;3' double-stranded DNA exonuclease which may also possess a cryptic 3'-&gt;5' double-stranded DNA exonuclease activity. Functions in DNA mismatch repair.</text>
</comment>
<dbReference type="InterPro" id="IPR006084">
    <property type="entry name" value="XPG/Rad2"/>
</dbReference>
<dbReference type="OrthoDB" id="26491at2759"/>
<keyword evidence="22" id="KW-1185">Reference proteome</keyword>
<dbReference type="PRINTS" id="PR00853">
    <property type="entry name" value="XPGRADSUPER"/>
</dbReference>
<dbReference type="InterPro" id="IPR006085">
    <property type="entry name" value="XPG_DNA_repair_N"/>
</dbReference>
<evidence type="ECO:0000256" key="4">
    <source>
        <dbReference type="ARBA" id="ARBA00022553"/>
    </source>
</evidence>
<evidence type="ECO:0000259" key="19">
    <source>
        <dbReference type="SMART" id="SM00484"/>
    </source>
</evidence>
<dbReference type="GO" id="GO:0006310">
    <property type="term" value="P:DNA recombination"/>
    <property type="evidence" value="ECO:0007669"/>
    <property type="project" value="TreeGrafter"/>
</dbReference>
<organism evidence="21 22">
    <name type="scientific">Stomoxys calcitrans</name>
    <name type="common">Stable fly</name>
    <name type="synonym">Conops calcitrans</name>
    <dbReference type="NCBI Taxonomy" id="35570"/>
    <lineage>
        <taxon>Eukaryota</taxon>
        <taxon>Metazoa</taxon>
        <taxon>Ecdysozoa</taxon>
        <taxon>Arthropoda</taxon>
        <taxon>Hexapoda</taxon>
        <taxon>Insecta</taxon>
        <taxon>Pterygota</taxon>
        <taxon>Neoptera</taxon>
        <taxon>Endopterygota</taxon>
        <taxon>Diptera</taxon>
        <taxon>Brachycera</taxon>
        <taxon>Muscomorpha</taxon>
        <taxon>Muscoidea</taxon>
        <taxon>Muscidae</taxon>
        <taxon>Stomoxys</taxon>
    </lineage>
</organism>
<dbReference type="PANTHER" id="PTHR11081:SF8">
    <property type="entry name" value="EXONUCLEASE 1"/>
    <property type="match status" value="1"/>
</dbReference>
<comment type="cofactor">
    <cofactor evidence="17">
        <name>Mg(2+)</name>
        <dbReference type="ChEBI" id="CHEBI:18420"/>
    </cofactor>
    <text evidence="17">Binds 2 magnesium ions per subunit. They probably participate in the reaction catalyzed by the enzyme. May bind an additional third magnesium ion after substrate binding.</text>
</comment>
<dbReference type="PROSITE" id="PS00842">
    <property type="entry name" value="XPG_2"/>
    <property type="match status" value="1"/>
</dbReference>
<keyword evidence="6 17" id="KW-0479">Metal-binding</keyword>
<feature type="domain" description="XPG N-terminal" evidence="20">
    <location>
        <begin position="1"/>
        <end position="99"/>
    </location>
</feature>
<dbReference type="GO" id="GO:0006298">
    <property type="term" value="P:mismatch repair"/>
    <property type="evidence" value="ECO:0007669"/>
    <property type="project" value="TreeGrafter"/>
</dbReference>
<dbReference type="InterPro" id="IPR008918">
    <property type="entry name" value="HhH2"/>
</dbReference>
<dbReference type="GO" id="GO:0035312">
    <property type="term" value="F:5'-3' DNA exonuclease activity"/>
    <property type="evidence" value="ECO:0007669"/>
    <property type="project" value="UniProtKB-UniRule"/>
</dbReference>
<dbReference type="PANTHER" id="PTHR11081">
    <property type="entry name" value="FLAP ENDONUCLEASE FAMILY MEMBER"/>
    <property type="match status" value="1"/>
</dbReference>
<dbReference type="InterPro" id="IPR029060">
    <property type="entry name" value="PIN-like_dom_sf"/>
</dbReference>
<keyword evidence="13 17" id="KW-0267">Excision nuclease</keyword>
<evidence type="ECO:0000256" key="9">
    <source>
        <dbReference type="ARBA" id="ARBA00022769"/>
    </source>
</evidence>
<dbReference type="EnsemblMetazoa" id="SCAU000753-RA">
    <property type="protein sequence ID" value="SCAU000753-PA"/>
    <property type="gene ID" value="SCAU000753"/>
</dbReference>
<feature type="region of interest" description="Disordered" evidence="18">
    <location>
        <begin position="680"/>
        <end position="718"/>
    </location>
</feature>
<keyword evidence="7" id="KW-0255">Endonuclease</keyword>
<keyword evidence="9 17" id="KW-0228">DNA excision</keyword>
<dbReference type="Proteomes" id="UP000095300">
    <property type="component" value="Unassembled WGS sequence"/>
</dbReference>
<keyword evidence="10 17" id="KW-0378">Hydrolase</keyword>
<evidence type="ECO:0000313" key="21">
    <source>
        <dbReference type="EnsemblMetazoa" id="SCAU000753-PA"/>
    </source>
</evidence>
<protein>
    <recommendedName>
        <fullName evidence="3 17">Exonuclease 1</fullName>
        <ecNumber evidence="17">3.1.-.-</ecNumber>
    </recommendedName>
</protein>
<dbReference type="SMART" id="SM00485">
    <property type="entry name" value="XPGN"/>
    <property type="match status" value="1"/>
</dbReference>
<keyword evidence="14 17" id="KW-0238">DNA-binding</keyword>
<evidence type="ECO:0000256" key="10">
    <source>
        <dbReference type="ARBA" id="ARBA00022801"/>
    </source>
</evidence>
<dbReference type="SUPFAM" id="SSF47807">
    <property type="entry name" value="5' to 3' exonuclease, C-terminal subdomain"/>
    <property type="match status" value="1"/>
</dbReference>
<dbReference type="Pfam" id="PF00752">
    <property type="entry name" value="XPG_N"/>
    <property type="match status" value="1"/>
</dbReference>
<dbReference type="SMART" id="SM00279">
    <property type="entry name" value="HhH2"/>
    <property type="match status" value="1"/>
</dbReference>
<comment type="subcellular location">
    <subcellularLocation>
        <location evidence="1 17">Nucleus</location>
    </subcellularLocation>
</comment>
<evidence type="ECO:0000256" key="16">
    <source>
        <dbReference type="ARBA" id="ARBA00023242"/>
    </source>
</evidence>
<keyword evidence="8 17" id="KW-0227">DNA damage</keyword>
<comment type="similarity">
    <text evidence="2 17">Belongs to the XPG/RAD2 endonuclease family. EXO1 subfamily.</text>
</comment>
<keyword evidence="5 17" id="KW-0540">Nuclease</keyword>
<keyword evidence="15 17" id="KW-0234">DNA repair</keyword>
<name>A0A1I8NNZ8_STOCA</name>
<evidence type="ECO:0000259" key="20">
    <source>
        <dbReference type="SMART" id="SM00485"/>
    </source>
</evidence>
<dbReference type="KEGG" id="scac:106090331"/>
<dbReference type="FunFam" id="1.10.150.20:FF:000011">
    <property type="entry name" value="exonuclease 1"/>
    <property type="match status" value="1"/>
</dbReference>
<dbReference type="EC" id="3.1.-.-" evidence="17"/>
<dbReference type="SMART" id="SM00484">
    <property type="entry name" value="XPGI"/>
    <property type="match status" value="1"/>
</dbReference>
<gene>
    <name evidence="21" type="primary">106090331</name>
</gene>
<dbReference type="InterPro" id="IPR036279">
    <property type="entry name" value="5-3_exonuclease_C_sf"/>
</dbReference>
<keyword evidence="4" id="KW-0597">Phosphoprotein</keyword>
<evidence type="ECO:0000256" key="7">
    <source>
        <dbReference type="ARBA" id="ARBA00022759"/>
    </source>
</evidence>
<dbReference type="InterPro" id="IPR019974">
    <property type="entry name" value="XPG_CS"/>
</dbReference>
<keyword evidence="11 17" id="KW-0269">Exonuclease</keyword>
<dbReference type="Pfam" id="PF00867">
    <property type="entry name" value="XPG_I"/>
    <property type="match status" value="1"/>
</dbReference>
<dbReference type="InterPro" id="IPR006086">
    <property type="entry name" value="XPG-I_dom"/>
</dbReference>
<evidence type="ECO:0000313" key="22">
    <source>
        <dbReference type="Proteomes" id="UP000095300"/>
    </source>
</evidence>
<feature type="compositionally biased region" description="Polar residues" evidence="18">
    <location>
        <begin position="444"/>
        <end position="457"/>
    </location>
</feature>
<evidence type="ECO:0000256" key="5">
    <source>
        <dbReference type="ARBA" id="ARBA00022722"/>
    </source>
</evidence>
<evidence type="ECO:0000256" key="8">
    <source>
        <dbReference type="ARBA" id="ARBA00022763"/>
    </source>
</evidence>
<dbReference type="AlphaFoldDB" id="A0A1I8NNZ8"/>
<evidence type="ECO:0000256" key="2">
    <source>
        <dbReference type="ARBA" id="ARBA00010563"/>
    </source>
</evidence>
<evidence type="ECO:0000256" key="6">
    <source>
        <dbReference type="ARBA" id="ARBA00022723"/>
    </source>
</evidence>
<feature type="domain" description="XPG-I" evidence="19">
    <location>
        <begin position="138"/>
        <end position="211"/>
    </location>
</feature>
<dbReference type="GO" id="GO:0003677">
    <property type="term" value="F:DNA binding"/>
    <property type="evidence" value="ECO:0007669"/>
    <property type="project" value="UniProtKB-UniRule"/>
</dbReference>
<dbReference type="Gene3D" id="1.10.150.20">
    <property type="entry name" value="5' to 3' exonuclease, C-terminal subdomain"/>
    <property type="match status" value="1"/>
</dbReference>
<dbReference type="GO" id="GO:0017108">
    <property type="term" value="F:5'-flap endonuclease activity"/>
    <property type="evidence" value="ECO:0007669"/>
    <property type="project" value="TreeGrafter"/>
</dbReference>
<dbReference type="GO" id="GO:0005634">
    <property type="term" value="C:nucleus"/>
    <property type="evidence" value="ECO:0007669"/>
    <property type="project" value="UniProtKB-SubCell"/>
</dbReference>
<accession>A0A1I8NNZ8</accession>
<dbReference type="GO" id="GO:0046872">
    <property type="term" value="F:metal ion binding"/>
    <property type="evidence" value="ECO:0007669"/>
    <property type="project" value="UniProtKB-UniRule"/>
</dbReference>
<feature type="region of interest" description="Disordered" evidence="18">
    <location>
        <begin position="430"/>
        <end position="474"/>
    </location>
</feature>
<proteinExistence type="inferred from homology"/>
<evidence type="ECO:0000256" key="18">
    <source>
        <dbReference type="SAM" id="MobiDB-lite"/>
    </source>
</evidence>
<evidence type="ECO:0000256" key="13">
    <source>
        <dbReference type="ARBA" id="ARBA00022881"/>
    </source>
</evidence>
<dbReference type="InterPro" id="IPR037315">
    <property type="entry name" value="EXO1_H3TH"/>
</dbReference>
<evidence type="ECO:0000256" key="17">
    <source>
        <dbReference type="RuleBase" id="RU910737"/>
    </source>
</evidence>
<evidence type="ECO:0000256" key="11">
    <source>
        <dbReference type="ARBA" id="ARBA00022839"/>
    </source>
</evidence>
<dbReference type="FunFam" id="3.40.50.1010:FF:000002">
    <property type="entry name" value="Exonuclease 1, putative"/>
    <property type="match status" value="1"/>
</dbReference>
<reference evidence="21" key="1">
    <citation type="submission" date="2020-05" db="UniProtKB">
        <authorList>
            <consortium name="EnsemblMetazoa"/>
        </authorList>
    </citation>
    <scope>IDENTIFICATION</scope>
    <source>
        <strain evidence="21">USDA</strain>
    </source>
</reference>
<dbReference type="STRING" id="35570.A0A1I8NNZ8"/>
<sequence length="718" mass="82064">MGISGLIPFLEKASKPVDIRDLQGTSVAVDSYCWLHKGVFACAEKLVRGEDTDIYIQYCLKFVEMLKRHKIKVIMVFDGRHLPAKAETERRRREARQESKKLAKEYLRQNDIEKARSHMRRAVDVTHEMALRLIKACRERNVDCIVAPYEADAQMAWLNKQGLAEYIITEDSDLTLFGALRVLFKLDLQGNALLVESNKLHLAMGCKPEKYTFDKFLRMCILSGCDYLDSLQGIGLKKACKFIMTTEEDDMTKALKKMPQYLKMRQLEVTDKYIENFFKAEATFKHMYIYNPLKKRMERLHDLDVFGTDEKHCSNAGSLLDDEDLAFQLALGNLNPFTLQKMDDWHPEKSWSNTGSKSRHPSIWKSSISSIQNNDSTSNDKYKGALLPFKKIEYKNMAETELQEQLSQENSKLEEAEVFSIYNLGISNRKRKRVSSDSSDDTEQPSQESVKTPSKSHNPFAVSYVPTEDKPKSPVCTNRSLLKVLSPHKNQTEPKNNKICVDIKSRFFAQNIKRVSKKPFAARDLIQEMTKIEEKSQICVDIKSRFFAQNIKRVSKKPFAARDLTEEMTKIEEKSQSSVAIKKDLYNDLSPQAKPDIHKNKISNLENKKDQVSSDGTAVINDTVVTNITSVVKREEIIEILSDLEEDNLSHSSYTQTTLYSTQSSSNSLVNSQKCLGLAKPKKKTNLSTKGNKSVKSDSKQPKLSMFGFQKRPTLKKI</sequence>
<evidence type="ECO:0000256" key="12">
    <source>
        <dbReference type="ARBA" id="ARBA00022842"/>
    </source>
</evidence>
<evidence type="ECO:0000256" key="3">
    <source>
        <dbReference type="ARBA" id="ARBA00020324"/>
    </source>
</evidence>
<dbReference type="SUPFAM" id="SSF88723">
    <property type="entry name" value="PIN domain-like"/>
    <property type="match status" value="1"/>
</dbReference>
<dbReference type="VEuPathDB" id="VectorBase:SCAU000753"/>
<dbReference type="InterPro" id="IPR044752">
    <property type="entry name" value="PIN-like_EXO1"/>
</dbReference>
<dbReference type="Gene3D" id="3.40.50.1010">
    <property type="entry name" value="5'-nuclease"/>
    <property type="match status" value="1"/>
</dbReference>
<keyword evidence="16 17" id="KW-0539">Nucleus</keyword>
<dbReference type="CDD" id="cd09857">
    <property type="entry name" value="PIN_EXO1"/>
    <property type="match status" value="1"/>
</dbReference>